<dbReference type="STRING" id="1223802.SUTH_03166"/>
<evidence type="ECO:0008006" key="3">
    <source>
        <dbReference type="Google" id="ProtNLM"/>
    </source>
</evidence>
<protein>
    <recommendedName>
        <fullName evidence="3">PilZ domain-containing protein</fullName>
    </recommendedName>
</protein>
<reference evidence="1 2" key="1">
    <citation type="journal article" date="2014" name="Syst. Appl. Microbiol.">
        <title>Complete genomes of freshwater sulfur oxidizers Sulfuricella denitrificans skB26 and Sulfuritalea hydrogenivorans sk43H: genetic insights into the sulfur oxidation pathway of betaproteobacteria.</title>
        <authorList>
            <person name="Watanabe T."/>
            <person name="Kojima H."/>
            <person name="Fukui M."/>
        </authorList>
    </citation>
    <scope>NUCLEOTIDE SEQUENCE [LARGE SCALE GENOMIC DNA]</scope>
    <source>
        <strain evidence="1">DSM22779</strain>
    </source>
</reference>
<sequence length="499" mass="55130">MLGFFSNKTVHPLADSREAKRILAEIANPGRGSLSAVEDAGAWLESLAADESFKLPQRIDLVLRIDEAAVTHARRLGRDYPASVGLSRVQESKQWQCCHGYWEQLVAAYLDCIARHQAAEKKDADAVRSQLPMIHGRLINALAAQLKWKQFRYGPVDPGFWQSLGTVYLAAVEAKTAQKPLQLYPGVNEGTIEAEYLKVLVFHAASMDKLQPLEIEIAERLINYFLPFFSLIREVRPENVYWIDAAKPLPPTRLAKLPEVTPTLRFFNGTRAVEAVAKTIEQIRNEGRVPPGINLGAQYEVDQVIPVLEHLALCWAPKPPMRSNARHRMSSQLKVVNGLAAVHRRLSGRAGGEEGLETWVIDDVSLGGFGAQATISRQDWIRIGALVGMQPEGGDNWLIGIVRRYVRTGPNQGSIGIETLSKTPHAVFADAGGLQTEALLLDIPEVGEYARMALPANALEDKVALLFPLGDKNSRLHPRETIESGADFVVANFFVQSYS</sequence>
<dbReference type="KEGG" id="shd:SUTH_03166"/>
<dbReference type="RefSeq" id="WP_041100579.1">
    <property type="nucleotide sequence ID" value="NZ_AP012547.1"/>
</dbReference>
<dbReference type="EMBL" id="AP012547">
    <property type="protein sequence ID" value="BAO30939.1"/>
    <property type="molecule type" value="Genomic_DNA"/>
</dbReference>
<accession>W0SHQ3</accession>
<dbReference type="Proteomes" id="UP000031637">
    <property type="component" value="Chromosome"/>
</dbReference>
<keyword evidence="2" id="KW-1185">Reference proteome</keyword>
<name>W0SHQ3_9PROT</name>
<dbReference type="HOGENOM" id="CLU_539320_0_0_4"/>
<proteinExistence type="predicted"/>
<organism evidence="1 2">
    <name type="scientific">Sulfuritalea hydrogenivorans sk43H</name>
    <dbReference type="NCBI Taxonomy" id="1223802"/>
    <lineage>
        <taxon>Bacteria</taxon>
        <taxon>Pseudomonadati</taxon>
        <taxon>Pseudomonadota</taxon>
        <taxon>Betaproteobacteria</taxon>
        <taxon>Nitrosomonadales</taxon>
        <taxon>Sterolibacteriaceae</taxon>
        <taxon>Sulfuritalea</taxon>
    </lineage>
</organism>
<dbReference type="AlphaFoldDB" id="W0SHQ3"/>
<evidence type="ECO:0000313" key="2">
    <source>
        <dbReference type="Proteomes" id="UP000031637"/>
    </source>
</evidence>
<gene>
    <name evidence="1" type="ORF">SUTH_03166</name>
</gene>
<evidence type="ECO:0000313" key="1">
    <source>
        <dbReference type="EMBL" id="BAO30939.1"/>
    </source>
</evidence>
<dbReference type="OrthoDB" id="8553796at2"/>